<keyword evidence="1" id="KW-0808">Transferase</keyword>
<dbReference type="PROSITE" id="PS00108">
    <property type="entry name" value="PROTEIN_KINASE_ST"/>
    <property type="match status" value="1"/>
</dbReference>
<sequence length="710" mass="79886">MADPISVLATLGTVAKTLYTLAQTAQQNREECKRLVSHTENLCEQLWVVCGENVPEGLLLKAQALAQTLSGINSTLQGLQGQPNLKKFLWSRNISDRIKIAYNEINDAIQQFNLGLGINIGLSMEVLKRENKVARDQDISKFREQLAQIQDNDMEILDMLQLQREQMQEGILSIQNVSTTSFRVSDSVLIIPQYLKHLPLSLERQFLEKGMYALQRRSGPLKYAPDTTIITSLEVVIRKDRKLGIGGYGQVFEGEWKNTAVAVKVLDQSVPESMVIREIETWKGLRHPNILQFYGANPLGSPPFLVCALKENGDAIHYLRAHPTADRLKLLHEAALGLQYLHDNRVVHRDIKPSNILVDSNGTACLSDFGLSEIKVHTTTVWQVAQGRGAPSAQHGTARYMSPEQLCLGITTKASDVYSFGMTMYEIFNGKPPFADTLDYLIFQIVVDRHVRPPPVTENGVIDEEVWKLIDRAWAHEPTERPTSAELVSSIRVCRQQEAKSSLSVSTQKHATVEKETRRSEDITGFHGLTPILEDLTRKWAEETEQQERIPEARESSSIEVGTSLNFSNATLPEIPDVSGETPVDDTSRNEADRIEVIDQRRHRHLRGARVRPAPGASPKPVGGFDSTDPRFAHISAILDSDPRTKTSNDKGPHSEIFGIHIRSTDCFWLVVGAADDDSYEKYLNPSLPRRIGYFLRRIIFFLICYRRRI</sequence>
<dbReference type="InterPro" id="IPR000719">
    <property type="entry name" value="Prot_kinase_dom"/>
</dbReference>
<protein>
    <recommendedName>
        <fullName evidence="6">Protein kinase domain-containing protein</fullName>
    </recommendedName>
</protein>
<accession>A0AAD5YEG0</accession>
<comment type="caution">
    <text evidence="7">The sequence shown here is derived from an EMBL/GenBank/DDBJ whole genome shotgun (WGS) entry which is preliminary data.</text>
</comment>
<dbReference type="PROSITE" id="PS50011">
    <property type="entry name" value="PROTEIN_KINASE_DOM"/>
    <property type="match status" value="1"/>
</dbReference>
<dbReference type="InterPro" id="IPR017441">
    <property type="entry name" value="Protein_kinase_ATP_BS"/>
</dbReference>
<name>A0AAD5YEG0_9APHY</name>
<evidence type="ECO:0000256" key="4">
    <source>
        <dbReference type="PROSITE-ProRule" id="PRU10141"/>
    </source>
</evidence>
<dbReference type="Proteomes" id="UP001212997">
    <property type="component" value="Unassembled WGS sequence"/>
</dbReference>
<evidence type="ECO:0000256" key="5">
    <source>
        <dbReference type="SAM" id="MobiDB-lite"/>
    </source>
</evidence>
<feature type="region of interest" description="Disordered" evidence="5">
    <location>
        <begin position="569"/>
        <end position="588"/>
    </location>
</feature>
<evidence type="ECO:0000313" key="8">
    <source>
        <dbReference type="Proteomes" id="UP001212997"/>
    </source>
</evidence>
<dbReference type="Pfam" id="PF07714">
    <property type="entry name" value="PK_Tyr_Ser-Thr"/>
    <property type="match status" value="1"/>
</dbReference>
<dbReference type="InterPro" id="IPR001245">
    <property type="entry name" value="Ser-Thr/Tyr_kinase_cat_dom"/>
</dbReference>
<dbReference type="InterPro" id="IPR036537">
    <property type="entry name" value="Adaptor_Cbl_N_dom_sf"/>
</dbReference>
<evidence type="ECO:0000256" key="3">
    <source>
        <dbReference type="ARBA" id="ARBA00022840"/>
    </source>
</evidence>
<keyword evidence="1" id="KW-0418">Kinase</keyword>
<feature type="binding site" evidence="4">
    <location>
        <position position="264"/>
    </location>
    <ligand>
        <name>ATP</name>
        <dbReference type="ChEBI" id="CHEBI:30616"/>
    </ligand>
</feature>
<keyword evidence="3 4" id="KW-0067">ATP-binding</keyword>
<dbReference type="InterPro" id="IPR059179">
    <property type="entry name" value="MLKL-like_MCAfunc"/>
</dbReference>
<evidence type="ECO:0000256" key="1">
    <source>
        <dbReference type="ARBA" id="ARBA00022527"/>
    </source>
</evidence>
<dbReference type="AlphaFoldDB" id="A0AAD5YEG0"/>
<dbReference type="EMBL" id="JANAWD010000342">
    <property type="protein sequence ID" value="KAJ3481060.1"/>
    <property type="molecule type" value="Genomic_DNA"/>
</dbReference>
<evidence type="ECO:0000313" key="7">
    <source>
        <dbReference type="EMBL" id="KAJ3481060.1"/>
    </source>
</evidence>
<dbReference type="SUPFAM" id="SSF56112">
    <property type="entry name" value="Protein kinase-like (PK-like)"/>
    <property type="match status" value="1"/>
</dbReference>
<evidence type="ECO:0000259" key="6">
    <source>
        <dbReference type="PROSITE" id="PS50011"/>
    </source>
</evidence>
<dbReference type="GO" id="GO:0005524">
    <property type="term" value="F:ATP binding"/>
    <property type="evidence" value="ECO:0007669"/>
    <property type="project" value="UniProtKB-UniRule"/>
</dbReference>
<dbReference type="InterPro" id="IPR008271">
    <property type="entry name" value="Ser/Thr_kinase_AS"/>
</dbReference>
<dbReference type="SMART" id="SM00220">
    <property type="entry name" value="S_TKc"/>
    <property type="match status" value="1"/>
</dbReference>
<dbReference type="GO" id="GO:0007166">
    <property type="term" value="P:cell surface receptor signaling pathway"/>
    <property type="evidence" value="ECO:0007669"/>
    <property type="project" value="InterPro"/>
</dbReference>
<dbReference type="Gene3D" id="1.20.930.20">
    <property type="entry name" value="Adaptor protein Cbl, N-terminal domain"/>
    <property type="match status" value="1"/>
</dbReference>
<gene>
    <name evidence="7" type="ORF">NLI96_g7924</name>
</gene>
<feature type="region of interest" description="Disordered" evidence="5">
    <location>
        <begin position="605"/>
        <end position="626"/>
    </location>
</feature>
<organism evidence="7 8">
    <name type="scientific">Meripilus lineatus</name>
    <dbReference type="NCBI Taxonomy" id="2056292"/>
    <lineage>
        <taxon>Eukaryota</taxon>
        <taxon>Fungi</taxon>
        <taxon>Dikarya</taxon>
        <taxon>Basidiomycota</taxon>
        <taxon>Agaricomycotina</taxon>
        <taxon>Agaricomycetes</taxon>
        <taxon>Polyporales</taxon>
        <taxon>Meripilaceae</taxon>
        <taxon>Meripilus</taxon>
    </lineage>
</organism>
<dbReference type="Gene3D" id="1.10.510.10">
    <property type="entry name" value="Transferase(Phosphotransferase) domain 1"/>
    <property type="match status" value="1"/>
</dbReference>
<dbReference type="PROSITE" id="PS00107">
    <property type="entry name" value="PROTEIN_KINASE_ATP"/>
    <property type="match status" value="1"/>
</dbReference>
<keyword evidence="8" id="KW-1185">Reference proteome</keyword>
<dbReference type="InterPro" id="IPR011009">
    <property type="entry name" value="Kinase-like_dom_sf"/>
</dbReference>
<dbReference type="CDD" id="cd21037">
    <property type="entry name" value="MLKL_NTD"/>
    <property type="match status" value="1"/>
</dbReference>
<keyword evidence="2 4" id="KW-0547">Nucleotide-binding</keyword>
<proteinExistence type="predicted"/>
<dbReference type="PANTHER" id="PTHR44329">
    <property type="entry name" value="SERINE/THREONINE-PROTEIN KINASE TNNI3K-RELATED"/>
    <property type="match status" value="1"/>
</dbReference>
<dbReference type="GO" id="GO:0004674">
    <property type="term" value="F:protein serine/threonine kinase activity"/>
    <property type="evidence" value="ECO:0007669"/>
    <property type="project" value="UniProtKB-KW"/>
</dbReference>
<dbReference type="PRINTS" id="PR00109">
    <property type="entry name" value="TYRKINASE"/>
</dbReference>
<feature type="domain" description="Protein kinase" evidence="6">
    <location>
        <begin position="237"/>
        <end position="493"/>
    </location>
</feature>
<keyword evidence="1" id="KW-0723">Serine/threonine-protein kinase</keyword>
<reference evidence="7" key="1">
    <citation type="submission" date="2022-07" db="EMBL/GenBank/DDBJ databases">
        <title>Genome Sequence of Physisporinus lineatus.</title>
        <authorList>
            <person name="Buettner E."/>
        </authorList>
    </citation>
    <scope>NUCLEOTIDE SEQUENCE</scope>
    <source>
        <strain evidence="7">VT162</strain>
    </source>
</reference>
<evidence type="ECO:0000256" key="2">
    <source>
        <dbReference type="ARBA" id="ARBA00022741"/>
    </source>
</evidence>
<dbReference type="InterPro" id="IPR051681">
    <property type="entry name" value="Ser/Thr_Kinases-Pseudokinases"/>
</dbReference>